<evidence type="ECO:0000313" key="1">
    <source>
        <dbReference type="EMBL" id="MFC4477412.1"/>
    </source>
</evidence>
<evidence type="ECO:0000313" key="2">
    <source>
        <dbReference type="Proteomes" id="UP001596003"/>
    </source>
</evidence>
<organism evidence="1 2">
    <name type="scientific">Flavobacterium chungangensis</name>
    <dbReference type="NCBI Taxonomy" id="2708132"/>
    <lineage>
        <taxon>Bacteria</taxon>
        <taxon>Pseudomonadati</taxon>
        <taxon>Bacteroidota</taxon>
        <taxon>Flavobacteriia</taxon>
        <taxon>Flavobacteriales</taxon>
        <taxon>Flavobacteriaceae</taxon>
        <taxon>Flavobacterium</taxon>
    </lineage>
</organism>
<accession>A0ABV8ZF08</accession>
<protein>
    <recommendedName>
        <fullName evidence="3">Initiator Rep protein domain-containing protein</fullName>
    </recommendedName>
</protein>
<sequence>MKTIQFNNRKALFTQLSTKDLDFIKKASLSYITTENLMSQLEIVDLPIKRETAIKRILTFLEYLDQKIKEVGTEIGIDKSIWVMFFTLNNYKQFQEILSQLNILTTVMYKKGSYQDKNGFTHIKECDFAYDKELGLSKIFQVHTTYLKDENYVMVMFDDKQKKATVNVDIRLNKLSPKFINSIKNVKIDVPGAIQAEINEYHKQKISFIQLKHRISRVFAVRNSRKITTGNKVNRIYHSFTNLSKVSRQFFNYKFYEIDVVNCQPSLLIAYLNQNNLGIDENYKRDCESGTFYERFIDLIDEKYRFGDDIIEFEQARKETKVSIYRNIFFGFKKADKINQRFKELYPLTWTELDKIKKSDVSLASILQNTEAELFNSLFPKKSKMYFTLFDAVYYTNNEDSEELKNKIEQFFSQRNVKVKIDKK</sequence>
<dbReference type="Proteomes" id="UP001596003">
    <property type="component" value="Unassembled WGS sequence"/>
</dbReference>
<keyword evidence="2" id="KW-1185">Reference proteome</keyword>
<dbReference type="RefSeq" id="WP_379797394.1">
    <property type="nucleotide sequence ID" value="NZ_JBHSFY010000005.1"/>
</dbReference>
<reference evidence="2" key="1">
    <citation type="journal article" date="2019" name="Int. J. Syst. Evol. Microbiol.">
        <title>The Global Catalogue of Microorganisms (GCM) 10K type strain sequencing project: providing services to taxonomists for standard genome sequencing and annotation.</title>
        <authorList>
            <consortium name="The Broad Institute Genomics Platform"/>
            <consortium name="The Broad Institute Genome Sequencing Center for Infectious Disease"/>
            <person name="Wu L."/>
            <person name="Ma J."/>
        </authorList>
    </citation>
    <scope>NUCLEOTIDE SEQUENCE [LARGE SCALE GENOMIC DNA]</scope>
    <source>
        <strain evidence="2">NBRC 103627</strain>
    </source>
</reference>
<gene>
    <name evidence="1" type="ORF">ACFO3N_10100</name>
</gene>
<dbReference type="EMBL" id="JBHSFY010000005">
    <property type="protein sequence ID" value="MFC4477412.1"/>
    <property type="molecule type" value="Genomic_DNA"/>
</dbReference>
<proteinExistence type="predicted"/>
<name>A0ABV8ZF08_9FLAO</name>
<evidence type="ECO:0008006" key="3">
    <source>
        <dbReference type="Google" id="ProtNLM"/>
    </source>
</evidence>
<comment type="caution">
    <text evidence="1">The sequence shown here is derived from an EMBL/GenBank/DDBJ whole genome shotgun (WGS) entry which is preliminary data.</text>
</comment>